<evidence type="ECO:0008006" key="11">
    <source>
        <dbReference type="Google" id="ProtNLM"/>
    </source>
</evidence>
<feature type="domain" description="B30.2/SPRY" evidence="8">
    <location>
        <begin position="281"/>
        <end position="478"/>
    </location>
</feature>
<comment type="caution">
    <text evidence="9">The sequence shown here is derived from an EMBL/GenBank/DDBJ whole genome shotgun (WGS) entry which is preliminary data.</text>
</comment>
<dbReference type="InterPro" id="IPR001870">
    <property type="entry name" value="B30.2/SPRY"/>
</dbReference>
<evidence type="ECO:0000256" key="4">
    <source>
        <dbReference type="PROSITE-ProRule" id="PRU00024"/>
    </source>
</evidence>
<dbReference type="PROSITE" id="PS50188">
    <property type="entry name" value="B302_SPRY"/>
    <property type="match status" value="1"/>
</dbReference>
<evidence type="ECO:0000259" key="8">
    <source>
        <dbReference type="PROSITE" id="PS50188"/>
    </source>
</evidence>
<dbReference type="Gene3D" id="3.30.160.60">
    <property type="entry name" value="Classic Zinc Finger"/>
    <property type="match status" value="1"/>
</dbReference>
<evidence type="ECO:0000256" key="5">
    <source>
        <dbReference type="SAM" id="Coils"/>
    </source>
</evidence>
<dbReference type="InterPro" id="IPR058030">
    <property type="entry name" value="TRIM8/14/16/25/29/45/65_CC"/>
</dbReference>
<gene>
    <name evidence="9" type="ORF">DNTS_010049</name>
</gene>
<dbReference type="Pfam" id="PF00622">
    <property type="entry name" value="SPRY"/>
    <property type="match status" value="1"/>
</dbReference>
<dbReference type="Proteomes" id="UP000316079">
    <property type="component" value="Unassembled WGS sequence"/>
</dbReference>
<evidence type="ECO:0000313" key="10">
    <source>
        <dbReference type="Proteomes" id="UP000316079"/>
    </source>
</evidence>
<dbReference type="InterPro" id="IPR003877">
    <property type="entry name" value="SPRY_dom"/>
</dbReference>
<keyword evidence="2 4" id="KW-0863">Zinc-finger</keyword>
<dbReference type="InterPro" id="IPR043136">
    <property type="entry name" value="B30.2/SPRY_sf"/>
</dbReference>
<sequence length="482" mass="55773">MEYFRQSSRGTSPYLSSPSQQYEEITYSTYDTNPEVLCDICDDGNTTALKSCLVCLASFCETHLEPHQRVPNFKRHRLIVPVNNIKDYICPKHSRALEMFCRYDQMSICGFCTEGYHKTHNIVSLEEESEERKIQMRKAQKDLKAMIQEKQQRIKYIEHSSQIRKENIEGEKASIMMLFSNLIQSVEKCQTELLDTMDQDLEVAEEQDEELIRALNQEIIVLKKRNIQLENLSNTEDVIRVIQTHPSICSPPESRNCPEIGLRKDMSVETLGKAISNLQQTLNEILCQPVFERVQKHAVKVTLDPDTAHPKLILSQDGQQVRVGEVVRKIPNNIERFDESICVLGKEGFLSGRFYFEVQVKEKTEWDVGVARESVNRKGKIKLKPQEGFWTIALRDENKYWALNDHPVALSLKLKLEKLGVFVDYEEGLVSFYNAASRSHIYSFTDQTFINRLYPYFCPFPNNTRSNFAPINILPVSFTESF</sequence>
<dbReference type="GO" id="GO:0008270">
    <property type="term" value="F:zinc ion binding"/>
    <property type="evidence" value="ECO:0007669"/>
    <property type="project" value="UniProtKB-KW"/>
</dbReference>
<evidence type="ECO:0000256" key="6">
    <source>
        <dbReference type="SAM" id="MobiDB-lite"/>
    </source>
</evidence>
<dbReference type="EMBL" id="SRMA01027097">
    <property type="protein sequence ID" value="TRY59906.1"/>
    <property type="molecule type" value="Genomic_DNA"/>
</dbReference>
<feature type="domain" description="B box-type" evidence="7">
    <location>
        <begin position="85"/>
        <end position="125"/>
    </location>
</feature>
<dbReference type="GO" id="GO:0005737">
    <property type="term" value="C:cytoplasm"/>
    <property type="evidence" value="ECO:0007669"/>
    <property type="project" value="UniProtKB-ARBA"/>
</dbReference>
<feature type="coiled-coil region" evidence="5">
    <location>
        <begin position="194"/>
        <end position="232"/>
    </location>
</feature>
<keyword evidence="10" id="KW-1185">Reference proteome</keyword>
<dbReference type="PROSITE" id="PS50119">
    <property type="entry name" value="ZF_BBOX"/>
    <property type="match status" value="1"/>
</dbReference>
<dbReference type="SMART" id="SM00449">
    <property type="entry name" value="SPRY"/>
    <property type="match status" value="1"/>
</dbReference>
<evidence type="ECO:0000256" key="2">
    <source>
        <dbReference type="ARBA" id="ARBA00022771"/>
    </source>
</evidence>
<dbReference type="EMBL" id="SRMA01027097">
    <property type="protein sequence ID" value="TRY59907.1"/>
    <property type="molecule type" value="Genomic_DNA"/>
</dbReference>
<dbReference type="PRINTS" id="PR01407">
    <property type="entry name" value="BUTYPHLNCDUF"/>
</dbReference>
<dbReference type="InterPro" id="IPR003879">
    <property type="entry name" value="Butyrophylin_SPRY"/>
</dbReference>
<dbReference type="SUPFAM" id="SSF57845">
    <property type="entry name" value="B-box zinc-binding domain"/>
    <property type="match status" value="1"/>
</dbReference>
<dbReference type="Gene3D" id="4.10.830.40">
    <property type="match status" value="1"/>
</dbReference>
<dbReference type="Gene3D" id="2.60.120.920">
    <property type="match status" value="1"/>
</dbReference>
<reference evidence="9" key="2">
    <citation type="submission" date="2019-04" db="EMBL/GenBank/DDBJ databases">
        <authorList>
            <person name="Kadobianskyi M."/>
            <person name="Schulze L."/>
            <person name="Schuelke M."/>
            <person name="Judkewitz B."/>
        </authorList>
    </citation>
    <scope>NUCLEOTIDE SEQUENCE</scope>
    <source>
        <strain evidence="9">Bolton</strain>
        <tissue evidence="9">Whole-body</tissue>
    </source>
</reference>
<dbReference type="FunFam" id="2.60.120.920:FF:000004">
    <property type="entry name" value="Butyrophilin subfamily 1 member A1"/>
    <property type="match status" value="1"/>
</dbReference>
<dbReference type="CDD" id="cd13733">
    <property type="entry name" value="SPRY_PRY_C-I_1"/>
    <property type="match status" value="1"/>
</dbReference>
<reference evidence="9 10" key="1">
    <citation type="journal article" date="2019" name="Sci. Data">
        <title>Hybrid genome assembly and annotation of Danionella translucida.</title>
        <authorList>
            <person name="Kadobianskyi M."/>
            <person name="Schulze L."/>
            <person name="Schuelke M."/>
            <person name="Judkewitz B."/>
        </authorList>
    </citation>
    <scope>NUCLEOTIDE SEQUENCE [LARGE SCALE GENOMIC DNA]</scope>
    <source>
        <strain evidence="9 10">Bolton</strain>
    </source>
</reference>
<keyword evidence="3" id="KW-0862">Zinc</keyword>
<dbReference type="InterPro" id="IPR013320">
    <property type="entry name" value="ConA-like_dom_sf"/>
</dbReference>
<evidence type="ECO:0000313" key="9">
    <source>
        <dbReference type="EMBL" id="TRY59906.1"/>
    </source>
</evidence>
<feature type="region of interest" description="Disordered" evidence="6">
    <location>
        <begin position="1"/>
        <end position="20"/>
    </location>
</feature>
<dbReference type="PANTHER" id="PTHR25465:SF32">
    <property type="entry name" value="BLOODTHIRSTY-RELATED GENE FAMILY, MEMBER 16 ISOFORM X1-RELATED"/>
    <property type="match status" value="1"/>
</dbReference>
<dbReference type="STRING" id="623744.A0A553N391"/>
<accession>A0A553N391</accession>
<name>A0A553N391_9TELE</name>
<proteinExistence type="predicted"/>
<dbReference type="Pfam" id="PF13765">
    <property type="entry name" value="PRY"/>
    <property type="match status" value="1"/>
</dbReference>
<dbReference type="SUPFAM" id="SSF49899">
    <property type="entry name" value="Concanavalin A-like lectins/glucanases"/>
    <property type="match status" value="1"/>
</dbReference>
<dbReference type="InterPro" id="IPR006574">
    <property type="entry name" value="PRY"/>
</dbReference>
<dbReference type="Pfam" id="PF00643">
    <property type="entry name" value="zf-B_box"/>
    <property type="match status" value="1"/>
</dbReference>
<keyword evidence="1" id="KW-0479">Metal-binding</keyword>
<keyword evidence="5" id="KW-0175">Coiled coil</keyword>
<dbReference type="Pfam" id="PF25600">
    <property type="entry name" value="TRIM_CC"/>
    <property type="match status" value="1"/>
</dbReference>
<dbReference type="InterPro" id="IPR051051">
    <property type="entry name" value="E3_ubiq-ligase_TRIM/RNF"/>
</dbReference>
<evidence type="ECO:0000256" key="3">
    <source>
        <dbReference type="ARBA" id="ARBA00022833"/>
    </source>
</evidence>
<evidence type="ECO:0000256" key="1">
    <source>
        <dbReference type="ARBA" id="ARBA00022723"/>
    </source>
</evidence>
<dbReference type="SMART" id="SM00336">
    <property type="entry name" value="BBOX"/>
    <property type="match status" value="2"/>
</dbReference>
<organism evidence="9 10">
    <name type="scientific">Danionella cerebrum</name>
    <dbReference type="NCBI Taxonomy" id="2873325"/>
    <lineage>
        <taxon>Eukaryota</taxon>
        <taxon>Metazoa</taxon>
        <taxon>Chordata</taxon>
        <taxon>Craniata</taxon>
        <taxon>Vertebrata</taxon>
        <taxon>Euteleostomi</taxon>
        <taxon>Actinopterygii</taxon>
        <taxon>Neopterygii</taxon>
        <taxon>Teleostei</taxon>
        <taxon>Ostariophysi</taxon>
        <taxon>Cypriniformes</taxon>
        <taxon>Danionidae</taxon>
        <taxon>Danioninae</taxon>
        <taxon>Danionella</taxon>
    </lineage>
</organism>
<protein>
    <recommendedName>
        <fullName evidence="11">B30.2/SPRY domain-containing protein</fullName>
    </recommendedName>
</protein>
<dbReference type="SMART" id="SM00589">
    <property type="entry name" value="PRY"/>
    <property type="match status" value="1"/>
</dbReference>
<dbReference type="PANTHER" id="PTHR25465">
    <property type="entry name" value="B-BOX DOMAIN CONTAINING"/>
    <property type="match status" value="1"/>
</dbReference>
<evidence type="ECO:0000259" key="7">
    <source>
        <dbReference type="PROSITE" id="PS50119"/>
    </source>
</evidence>
<dbReference type="AlphaFoldDB" id="A0A553N391"/>
<dbReference type="CDD" id="cd19769">
    <property type="entry name" value="Bbox2_TRIM16-like"/>
    <property type="match status" value="1"/>
</dbReference>
<dbReference type="InterPro" id="IPR000315">
    <property type="entry name" value="Znf_B-box"/>
</dbReference>
<dbReference type="OrthoDB" id="6105938at2759"/>